<keyword evidence="6 13" id="KW-0521">NADP</keyword>
<dbReference type="UniPathway" id="UPA00058">
    <property type="reaction ID" value="UER00103"/>
</dbReference>
<dbReference type="InterPro" id="IPR004554">
    <property type="entry name" value="HMG_CoA_Rdtase_eu_arc"/>
</dbReference>
<dbReference type="PANTHER" id="PTHR10572">
    <property type="entry name" value="3-HYDROXY-3-METHYLGLUTARYL-COENZYME A REDUCTASE"/>
    <property type="match status" value="1"/>
</dbReference>
<evidence type="ECO:0000256" key="8">
    <source>
        <dbReference type="ARBA" id="ARBA00023002"/>
    </source>
</evidence>
<dbReference type="FunFam" id="1.10.3270.10:FF:000001">
    <property type="entry name" value="3-hydroxy-3-methylglutaryl coenzyme A reductase"/>
    <property type="match status" value="1"/>
</dbReference>
<dbReference type="PROSITE" id="PS00318">
    <property type="entry name" value="HMG_COA_REDUCTASE_2"/>
    <property type="match status" value="1"/>
</dbReference>
<dbReference type="GO" id="GO:0005789">
    <property type="term" value="C:endoplasmic reticulum membrane"/>
    <property type="evidence" value="ECO:0007669"/>
    <property type="project" value="UniProtKB-SubCell"/>
</dbReference>
<accession>A0A6H5G6G7</accession>
<dbReference type="GO" id="GO:0016126">
    <property type="term" value="P:sterol biosynthetic process"/>
    <property type="evidence" value="ECO:0007669"/>
    <property type="project" value="TreeGrafter"/>
</dbReference>
<dbReference type="GO" id="GO:0004420">
    <property type="term" value="F:hydroxymethylglutaryl-CoA reductase (NADPH) activity"/>
    <property type="evidence" value="ECO:0007669"/>
    <property type="project" value="UniProtKB-EC"/>
</dbReference>
<dbReference type="Proteomes" id="UP000479000">
    <property type="component" value="Unassembled WGS sequence"/>
</dbReference>
<dbReference type="SUPFAM" id="SSF55035">
    <property type="entry name" value="NAD-binding domain of HMG-CoA reductase"/>
    <property type="match status" value="1"/>
</dbReference>
<name>A0A6H5G6G7_9HEMI</name>
<feature type="transmembrane region" description="Helical" evidence="13">
    <location>
        <begin position="179"/>
        <end position="199"/>
    </location>
</feature>
<evidence type="ECO:0000313" key="16">
    <source>
        <dbReference type="Proteomes" id="UP000479000"/>
    </source>
</evidence>
<keyword evidence="7 13" id="KW-1133">Transmembrane helix</keyword>
<dbReference type="PROSITE" id="PS01192">
    <property type="entry name" value="HMG_COA_REDUCTASE_3"/>
    <property type="match status" value="1"/>
</dbReference>
<evidence type="ECO:0000256" key="6">
    <source>
        <dbReference type="ARBA" id="ARBA00022857"/>
    </source>
</evidence>
<keyword evidence="16" id="KW-1185">Reference proteome</keyword>
<dbReference type="InterPro" id="IPR023074">
    <property type="entry name" value="HMG_CoA_Rdtase_cat_sf"/>
</dbReference>
<dbReference type="InterPro" id="IPR002202">
    <property type="entry name" value="HMG_CoA_Rdtase"/>
</dbReference>
<dbReference type="Pfam" id="PF00368">
    <property type="entry name" value="HMG-CoA_red"/>
    <property type="match status" value="1"/>
</dbReference>
<evidence type="ECO:0000256" key="2">
    <source>
        <dbReference type="ARBA" id="ARBA00005084"/>
    </source>
</evidence>
<evidence type="ECO:0000256" key="11">
    <source>
        <dbReference type="ARBA" id="ARBA00023229"/>
    </source>
</evidence>
<feature type="transmembrane region" description="Helical" evidence="13">
    <location>
        <begin position="12"/>
        <end position="35"/>
    </location>
</feature>
<dbReference type="InterPro" id="IPR009029">
    <property type="entry name" value="HMG_CoA_Rdtase_sub-bd_dom_sf"/>
</dbReference>
<dbReference type="Gene3D" id="3.90.770.10">
    <property type="entry name" value="3-hydroxy-3-methylglutaryl-coenzyme A Reductase, Chain A, domain 2"/>
    <property type="match status" value="1"/>
</dbReference>
<dbReference type="InterPro" id="IPR023282">
    <property type="entry name" value="HMG_CoA_Rdtase_N"/>
</dbReference>
<feature type="transmembrane region" description="Helical" evidence="13">
    <location>
        <begin position="78"/>
        <end position="99"/>
    </location>
</feature>
<evidence type="ECO:0000259" key="14">
    <source>
        <dbReference type="PROSITE" id="PS50156"/>
    </source>
</evidence>
<dbReference type="InterPro" id="IPR000731">
    <property type="entry name" value="SSD"/>
</dbReference>
<sequence length="786" mass="86379">MYRLHGEFCANHPWEVIVATLTLGTCLFTIDSKFYLLSHARPEPGDINIDTVVMTLVRCVAILYSYYKFRTLKKQGSLFLGVPGIFTVISSFIFSSSAISCFGGDVSDVKDALFCFLLLIDLSKATKLAQFALSGERHQIKANIARGLGVLGPSLTLDTIVETLLISVGTLSGIRRLELLCYFASVSVIVNYIVFMSFYPACLSLVLELYDNFGSKIPWDFNKISEDEKPNPVIQRVKIIMSAGLAIVHLQNRWTDKEENMPLIIEEYNNEMKDSPSSYFHYFRVSADQIVVFILLVALTVKFMFFEEEDFVTDTEPKPVPVKSKKLEKIAAVEENREGRSKEECLDIFKRDNALDILHDDEIESLIGVGSVSSHTLEKYVEDKERAVKIRRIVLGKQLKKLNVLRKLPYEHYDYDKVYGACCENVIGYVPVPLGIAGPLNLDGETIQVPMATTEGCLVASTNRGCRAVAARGVISRLVDDGMTRGPVVRFENIDKSAAALKWINDPHNFDRIKNSFDSTSRFAKLTKVQVKIAGRLLYIRFVATTGDAMGMNMVSKGTEAALNRIQQNFPDMEILSLSGNYCADKKATAVNWIEGRGKYVVCEAVIAAEDVRTILKTSVAAMVDLNISKNLIGSAVAGSIGGFNAHAANIVTAVYIATGQDPAQVVTSANCITLMEPTGSTNEDLYISVTMPSVEVGTVGGGTQLPAQSSCLELLDVQGSNRLQPGRNAGKLARIICATVLAGELSLMAALASGHLVRSHLKHNRSAQCFPSSPRNKNVFSNTYP</sequence>
<evidence type="ECO:0000256" key="13">
    <source>
        <dbReference type="RuleBase" id="RU361219"/>
    </source>
</evidence>
<evidence type="ECO:0000256" key="10">
    <source>
        <dbReference type="ARBA" id="ARBA00023180"/>
    </source>
</evidence>
<reference evidence="15 16" key="1">
    <citation type="submission" date="2020-02" db="EMBL/GenBank/DDBJ databases">
        <authorList>
            <person name="Ferguson B K."/>
        </authorList>
    </citation>
    <scope>NUCLEOTIDE SEQUENCE [LARGE SCALE GENOMIC DNA]</scope>
</reference>
<dbReference type="FunFam" id="3.30.70.420:FF:000001">
    <property type="entry name" value="3-hydroxy-3-methylglutaryl coenzyme A reductase"/>
    <property type="match status" value="1"/>
</dbReference>
<dbReference type="Gene3D" id="3.30.70.420">
    <property type="entry name" value="Hydroxymethylglutaryl-CoA reductase, class I/II, NAD/NADP-binding domain"/>
    <property type="match status" value="1"/>
</dbReference>
<dbReference type="GO" id="GO:0005778">
    <property type="term" value="C:peroxisomal membrane"/>
    <property type="evidence" value="ECO:0007669"/>
    <property type="project" value="TreeGrafter"/>
</dbReference>
<protein>
    <recommendedName>
        <fullName evidence="13">3-hydroxy-3-methylglutaryl coenzyme A reductase</fullName>
        <shortName evidence="13">HMG-CoA reductase</shortName>
        <ecNumber evidence="13">1.1.1.34</ecNumber>
    </recommendedName>
</protein>
<keyword evidence="5 13" id="KW-0256">Endoplasmic reticulum</keyword>
<dbReference type="PROSITE" id="PS00066">
    <property type="entry name" value="HMG_COA_REDUCTASE_1"/>
    <property type="match status" value="1"/>
</dbReference>
<dbReference type="PROSITE" id="PS50156">
    <property type="entry name" value="SSD"/>
    <property type="match status" value="1"/>
</dbReference>
<dbReference type="InterPro" id="IPR023076">
    <property type="entry name" value="HMG_CoA_Rdtase_CS"/>
</dbReference>
<gene>
    <name evidence="15" type="ORF">NTEN_LOCUS4067</name>
</gene>
<dbReference type="GO" id="GO:0015936">
    <property type="term" value="P:coenzyme A metabolic process"/>
    <property type="evidence" value="ECO:0007669"/>
    <property type="project" value="InterPro"/>
</dbReference>
<evidence type="ECO:0000256" key="1">
    <source>
        <dbReference type="ARBA" id="ARBA00004477"/>
    </source>
</evidence>
<dbReference type="Pfam" id="PF12349">
    <property type="entry name" value="Sterol-sensing"/>
    <property type="match status" value="1"/>
</dbReference>
<comment type="pathway">
    <text evidence="2 13">Metabolic intermediate biosynthesis; (R)-mevalonate biosynthesis; (R)-mevalonate from acetyl-CoA: step 3/3.</text>
</comment>
<organism evidence="15 16">
    <name type="scientific">Nesidiocoris tenuis</name>
    <dbReference type="NCBI Taxonomy" id="355587"/>
    <lineage>
        <taxon>Eukaryota</taxon>
        <taxon>Metazoa</taxon>
        <taxon>Ecdysozoa</taxon>
        <taxon>Arthropoda</taxon>
        <taxon>Hexapoda</taxon>
        <taxon>Insecta</taxon>
        <taxon>Pterygota</taxon>
        <taxon>Neoptera</taxon>
        <taxon>Paraneoptera</taxon>
        <taxon>Hemiptera</taxon>
        <taxon>Heteroptera</taxon>
        <taxon>Panheteroptera</taxon>
        <taxon>Cimicomorpha</taxon>
        <taxon>Miridae</taxon>
        <taxon>Dicyphina</taxon>
        <taxon>Nesidiocoris</taxon>
    </lineage>
</organism>
<dbReference type="CDD" id="cd00643">
    <property type="entry name" value="HMG-CoA_reductase_classI"/>
    <property type="match status" value="1"/>
</dbReference>
<feature type="domain" description="SSD" evidence="14">
    <location>
        <begin position="50"/>
        <end position="205"/>
    </location>
</feature>
<dbReference type="InterPro" id="IPR009023">
    <property type="entry name" value="HMG_CoA_Rdtase_NAD(P)-bd_sf"/>
</dbReference>
<dbReference type="EC" id="1.1.1.34" evidence="13"/>
<dbReference type="InterPro" id="IPR053958">
    <property type="entry name" value="HMGCR/SNAP/NPC1-like_SSD"/>
</dbReference>
<dbReference type="EMBL" id="CADCXU010005932">
    <property type="protein sequence ID" value="CAA9997773.1"/>
    <property type="molecule type" value="Genomic_DNA"/>
</dbReference>
<keyword evidence="11" id="KW-0414">Isoprene biosynthesis</keyword>
<keyword evidence="9 13" id="KW-0472">Membrane</keyword>
<evidence type="ECO:0000256" key="12">
    <source>
        <dbReference type="ARBA" id="ARBA00049909"/>
    </source>
</evidence>
<dbReference type="PRINTS" id="PR00071">
    <property type="entry name" value="HMGCOARDTASE"/>
</dbReference>
<dbReference type="Gene3D" id="1.10.3270.10">
    <property type="entry name" value="HMGR, N-terminal domain"/>
    <property type="match status" value="1"/>
</dbReference>
<dbReference type="PANTHER" id="PTHR10572:SF24">
    <property type="entry name" value="3-HYDROXY-3-METHYLGLUTARYL-COENZYME A REDUCTASE"/>
    <property type="match status" value="1"/>
</dbReference>
<comment type="catalytic activity">
    <reaction evidence="12">
        <text>(R)-mevalonate + 2 NADP(+) + CoA = (3S)-3-hydroxy-3-methylglutaryl-CoA + 2 NADPH + 2 H(+)</text>
        <dbReference type="Rhea" id="RHEA:15989"/>
        <dbReference type="ChEBI" id="CHEBI:15378"/>
        <dbReference type="ChEBI" id="CHEBI:36464"/>
        <dbReference type="ChEBI" id="CHEBI:43074"/>
        <dbReference type="ChEBI" id="CHEBI:57287"/>
        <dbReference type="ChEBI" id="CHEBI:57783"/>
        <dbReference type="ChEBI" id="CHEBI:58349"/>
        <dbReference type="EC" id="1.1.1.34"/>
    </reaction>
    <physiologicalReaction direction="right-to-left" evidence="12">
        <dbReference type="Rhea" id="RHEA:15991"/>
    </physiologicalReaction>
</comment>
<dbReference type="AlphaFoldDB" id="A0A6H5G6G7"/>
<dbReference type="PROSITE" id="PS50065">
    <property type="entry name" value="HMG_COA_REDUCTASE_4"/>
    <property type="match status" value="1"/>
</dbReference>
<feature type="transmembrane region" description="Helical" evidence="13">
    <location>
        <begin position="47"/>
        <end position="66"/>
    </location>
</feature>
<dbReference type="GO" id="GO:0008299">
    <property type="term" value="P:isoprenoid biosynthetic process"/>
    <property type="evidence" value="ECO:0007669"/>
    <property type="project" value="UniProtKB-KW"/>
</dbReference>
<dbReference type="FunFam" id="3.90.770.10:FF:000002">
    <property type="entry name" value="3-hydroxy-3-methylglutaryl coenzyme A reductase"/>
    <property type="match status" value="1"/>
</dbReference>
<dbReference type="NCBIfam" id="TIGR00533">
    <property type="entry name" value="HMG_CoA_R_NADP"/>
    <property type="match status" value="1"/>
</dbReference>
<dbReference type="OrthoDB" id="310654at2759"/>
<comment type="similarity">
    <text evidence="3 13">Belongs to the HMG-CoA reductase family.</text>
</comment>
<proteinExistence type="inferred from homology"/>
<dbReference type="SUPFAM" id="SSF56542">
    <property type="entry name" value="Substrate-binding domain of HMG-CoA reductase"/>
    <property type="match status" value="1"/>
</dbReference>
<evidence type="ECO:0000256" key="9">
    <source>
        <dbReference type="ARBA" id="ARBA00023136"/>
    </source>
</evidence>
<evidence type="ECO:0000256" key="4">
    <source>
        <dbReference type="ARBA" id="ARBA00022692"/>
    </source>
</evidence>
<evidence type="ECO:0000256" key="3">
    <source>
        <dbReference type="ARBA" id="ARBA00007661"/>
    </source>
</evidence>
<evidence type="ECO:0000256" key="5">
    <source>
        <dbReference type="ARBA" id="ARBA00022824"/>
    </source>
</evidence>
<comment type="subcellular location">
    <subcellularLocation>
        <location evidence="1 13">Endoplasmic reticulum membrane</location>
        <topology evidence="1 13">Multi-pass membrane protein</topology>
    </subcellularLocation>
</comment>
<evidence type="ECO:0000256" key="7">
    <source>
        <dbReference type="ARBA" id="ARBA00022989"/>
    </source>
</evidence>
<keyword evidence="10" id="KW-0325">Glycoprotein</keyword>
<evidence type="ECO:0000313" key="15">
    <source>
        <dbReference type="EMBL" id="CAA9997773.1"/>
    </source>
</evidence>
<keyword evidence="8 13" id="KW-0560">Oxidoreductase</keyword>
<keyword evidence="4 13" id="KW-0812">Transmembrane</keyword>